<reference evidence="15 16" key="1">
    <citation type="journal article" date="2022" name="Nat. Genet.">
        <title>Improved pea reference genome and pan-genome highlight genomic features and evolutionary characteristics.</title>
        <authorList>
            <person name="Yang T."/>
            <person name="Liu R."/>
            <person name="Luo Y."/>
            <person name="Hu S."/>
            <person name="Wang D."/>
            <person name="Wang C."/>
            <person name="Pandey M.K."/>
            <person name="Ge S."/>
            <person name="Xu Q."/>
            <person name="Li N."/>
            <person name="Li G."/>
            <person name="Huang Y."/>
            <person name="Saxena R.K."/>
            <person name="Ji Y."/>
            <person name="Li M."/>
            <person name="Yan X."/>
            <person name="He Y."/>
            <person name="Liu Y."/>
            <person name="Wang X."/>
            <person name="Xiang C."/>
            <person name="Varshney R.K."/>
            <person name="Ding H."/>
            <person name="Gao S."/>
            <person name="Zong X."/>
        </authorList>
    </citation>
    <scope>NUCLEOTIDE SEQUENCE [LARGE SCALE GENOMIC DNA]</scope>
    <source>
        <strain evidence="15 16">cv. Zhongwan 6</strain>
    </source>
</reference>
<evidence type="ECO:0000256" key="3">
    <source>
        <dbReference type="ARBA" id="ARBA00022448"/>
    </source>
</evidence>
<dbReference type="GO" id="GO:0004427">
    <property type="term" value="F:inorganic diphosphate phosphatase activity"/>
    <property type="evidence" value="ECO:0007669"/>
    <property type="project" value="InterPro"/>
</dbReference>
<dbReference type="EC" id="7.1.3.1" evidence="2"/>
<dbReference type="Pfam" id="PF03030">
    <property type="entry name" value="H_PPase"/>
    <property type="match status" value="1"/>
</dbReference>
<evidence type="ECO:0000256" key="11">
    <source>
        <dbReference type="ARBA" id="ARBA00023136"/>
    </source>
</evidence>
<keyword evidence="8" id="KW-1278">Translocase</keyword>
<dbReference type="GO" id="GO:0031145">
    <property type="term" value="P:anaphase-promoting complex-dependent catabolic process"/>
    <property type="evidence" value="ECO:0007669"/>
    <property type="project" value="TreeGrafter"/>
</dbReference>
<dbReference type="InterPro" id="IPR004131">
    <property type="entry name" value="PPase-energised_H-pump"/>
</dbReference>
<evidence type="ECO:0000256" key="1">
    <source>
        <dbReference type="ARBA" id="ARBA00004127"/>
    </source>
</evidence>
<dbReference type="Pfam" id="PF20518">
    <property type="entry name" value="Apc1_MidN"/>
    <property type="match status" value="1"/>
</dbReference>
<dbReference type="EMBL" id="JAMSHJ010000002">
    <property type="protein sequence ID" value="KAI5437116.1"/>
    <property type="molecule type" value="Genomic_DNA"/>
</dbReference>
<evidence type="ECO:0000259" key="14">
    <source>
        <dbReference type="Pfam" id="PF20518"/>
    </source>
</evidence>
<evidence type="ECO:0000256" key="10">
    <source>
        <dbReference type="ARBA" id="ARBA00023065"/>
    </source>
</evidence>
<keyword evidence="4" id="KW-0132">Cell division</keyword>
<evidence type="ECO:0000256" key="4">
    <source>
        <dbReference type="ARBA" id="ARBA00022618"/>
    </source>
</evidence>
<dbReference type="Proteomes" id="UP001058974">
    <property type="component" value="Chromosome 2"/>
</dbReference>
<evidence type="ECO:0000313" key="15">
    <source>
        <dbReference type="EMBL" id="KAI5437116.1"/>
    </source>
</evidence>
<dbReference type="GO" id="GO:0007091">
    <property type="term" value="P:metaphase/anaphase transition of mitotic cell cycle"/>
    <property type="evidence" value="ECO:0007669"/>
    <property type="project" value="TreeGrafter"/>
</dbReference>
<accession>A0A9D4YIH3</accession>
<keyword evidence="3" id="KW-0813">Transport</keyword>
<feature type="transmembrane region" description="Helical" evidence="13">
    <location>
        <begin position="6"/>
        <end position="23"/>
    </location>
</feature>
<keyword evidence="16" id="KW-1185">Reference proteome</keyword>
<keyword evidence="12" id="KW-0131">Cell cycle</keyword>
<dbReference type="GO" id="GO:0012505">
    <property type="term" value="C:endomembrane system"/>
    <property type="evidence" value="ECO:0007669"/>
    <property type="project" value="UniProtKB-SubCell"/>
</dbReference>
<evidence type="ECO:0000256" key="8">
    <source>
        <dbReference type="ARBA" id="ARBA00022967"/>
    </source>
</evidence>
<gene>
    <name evidence="15" type="ORF">KIW84_023295</name>
</gene>
<dbReference type="GO" id="GO:0070979">
    <property type="term" value="P:protein K11-linked ubiquitination"/>
    <property type="evidence" value="ECO:0007669"/>
    <property type="project" value="TreeGrafter"/>
</dbReference>
<evidence type="ECO:0000313" key="16">
    <source>
        <dbReference type="Proteomes" id="UP001058974"/>
    </source>
</evidence>
<dbReference type="GO" id="GO:0016020">
    <property type="term" value="C:membrane"/>
    <property type="evidence" value="ECO:0007669"/>
    <property type="project" value="InterPro"/>
</dbReference>
<dbReference type="GO" id="GO:0060090">
    <property type="term" value="F:molecular adaptor activity"/>
    <property type="evidence" value="ECO:0007669"/>
    <property type="project" value="TreeGrafter"/>
</dbReference>
<keyword evidence="9 13" id="KW-1133">Transmembrane helix</keyword>
<name>A0A9D4YIH3_PEA</name>
<evidence type="ECO:0000256" key="2">
    <source>
        <dbReference type="ARBA" id="ARBA00013242"/>
    </source>
</evidence>
<feature type="transmembrane region" description="Helical" evidence="13">
    <location>
        <begin position="87"/>
        <end position="109"/>
    </location>
</feature>
<keyword evidence="6" id="KW-0498">Mitosis</keyword>
<keyword evidence="5 13" id="KW-0812">Transmembrane</keyword>
<evidence type="ECO:0000256" key="5">
    <source>
        <dbReference type="ARBA" id="ARBA00022692"/>
    </source>
</evidence>
<protein>
    <recommendedName>
        <fullName evidence="2">H(+)-exporting diphosphatase</fullName>
        <ecNumber evidence="2">7.1.3.1</ecNumber>
    </recommendedName>
</protein>
<proteinExistence type="predicted"/>
<evidence type="ECO:0000256" key="9">
    <source>
        <dbReference type="ARBA" id="ARBA00022989"/>
    </source>
</evidence>
<dbReference type="Gramene" id="Psat02G0329500-T1">
    <property type="protein sequence ID" value="KAI5437116.1"/>
    <property type="gene ID" value="KIW84_023295"/>
</dbReference>
<sequence length="768" mass="83823">MTVGIAIVSWVALPSTFTIFNFGEQKVVKNWQLVCVSVCLWAGLIIGFVTEYYTSNAYSPVQDVADSCRTSVATNVIFGLALGYNFAAMYVVAVATLGMLSTIATGLAIDAYGPISNNAGGIAEMAGMSHRIRERTDALDAAGNTTAAIGKGLLSVLLASLSLYITPLSSSGDPLEEIESIPLMARCFNDTTLKHGWRNTKILKAYSPGLGNLAASVNYLGGANDKKETITVVQEIMDAEIKAVGGCAKATSDFKWSSSDISTAYVSASETVVGSHLQAAVTMKTTNGAFFYRCDAFNSWIKWKAGTSLRIAAYLPFIVSQAGDGNHFGGYWFDLAQAENNKQMFRCALRQSPSSSLANDCVTALAEGIGSGFYRHFLGLLWKDDYPTDFSEAESNVDSEWDSFCRVIMKICRKSNIVSQKRSGLVPQCAWNFLLSSQFHNNFCKVNTLFGKSCAVPLDQLESSASTSSIDGTQSSEKPFYIELLIECLESLHALYESLKLDNLRKKDVEHLTILSCNIANFLGEDNYLDHYIRDFPPLLSANISDLPSPLYKDGFHVASLARKIVCFYSIPSGADLLGKKLSSDIYCNITTGSHSSKEELTVLAMVGERFGLQQFDSLPSGVSLPLRHALDKCRDSSPNDWPVAAYVLLGRQDLAMSTLARKCKYKEIETPTNVNVISLSTPYMLNLYPVTISSTISDAIGLEGAKLEDTDSVDGSFLDGMEHIFNSSTQLHYGRDLRLNEVRRLLCSSRPVAIQTTVNHRLVWTGN</sequence>
<dbReference type="InterPro" id="IPR024990">
    <property type="entry name" value="Apc1"/>
</dbReference>
<comment type="subcellular location">
    <subcellularLocation>
        <location evidence="1">Endomembrane system</location>
        <topology evidence="1">Multi-pass membrane protein</topology>
    </subcellularLocation>
</comment>
<evidence type="ECO:0000256" key="13">
    <source>
        <dbReference type="SAM" id="Phobius"/>
    </source>
</evidence>
<keyword evidence="10" id="KW-0406">Ion transport</keyword>
<dbReference type="InterPro" id="IPR046794">
    <property type="entry name" value="Apc1_MidN"/>
</dbReference>
<evidence type="ECO:0000256" key="6">
    <source>
        <dbReference type="ARBA" id="ARBA00022776"/>
    </source>
</evidence>
<keyword evidence="11 13" id="KW-0472">Membrane</keyword>
<dbReference type="AlphaFoldDB" id="A0A9D4YIH3"/>
<dbReference type="PANTHER" id="PTHR12827:SF3">
    <property type="entry name" value="ANAPHASE-PROMOTING COMPLEX SUBUNIT 1"/>
    <property type="match status" value="1"/>
</dbReference>
<keyword evidence="7" id="KW-0460">Magnesium</keyword>
<dbReference type="PANTHER" id="PTHR12827">
    <property type="entry name" value="MEIOTIC CHECKPOINT REGULATOR TSG24 FAMILY MEMBER"/>
    <property type="match status" value="1"/>
</dbReference>
<dbReference type="GO" id="GO:0051301">
    <property type="term" value="P:cell division"/>
    <property type="evidence" value="ECO:0007669"/>
    <property type="project" value="UniProtKB-KW"/>
</dbReference>
<dbReference type="GO" id="GO:0005680">
    <property type="term" value="C:anaphase-promoting complex"/>
    <property type="evidence" value="ECO:0007669"/>
    <property type="project" value="InterPro"/>
</dbReference>
<evidence type="ECO:0000256" key="12">
    <source>
        <dbReference type="ARBA" id="ARBA00023306"/>
    </source>
</evidence>
<comment type="caution">
    <text evidence="15">The sequence shown here is derived from an EMBL/GenBank/DDBJ whole genome shotgun (WGS) entry which is preliminary data.</text>
</comment>
<organism evidence="15 16">
    <name type="scientific">Pisum sativum</name>
    <name type="common">Garden pea</name>
    <name type="synonym">Lathyrus oleraceus</name>
    <dbReference type="NCBI Taxonomy" id="3888"/>
    <lineage>
        <taxon>Eukaryota</taxon>
        <taxon>Viridiplantae</taxon>
        <taxon>Streptophyta</taxon>
        <taxon>Embryophyta</taxon>
        <taxon>Tracheophyta</taxon>
        <taxon>Spermatophyta</taxon>
        <taxon>Magnoliopsida</taxon>
        <taxon>eudicotyledons</taxon>
        <taxon>Gunneridae</taxon>
        <taxon>Pentapetalae</taxon>
        <taxon>rosids</taxon>
        <taxon>fabids</taxon>
        <taxon>Fabales</taxon>
        <taxon>Fabaceae</taxon>
        <taxon>Papilionoideae</taxon>
        <taxon>50 kb inversion clade</taxon>
        <taxon>NPAAA clade</taxon>
        <taxon>Hologalegina</taxon>
        <taxon>IRL clade</taxon>
        <taxon>Fabeae</taxon>
        <taxon>Lathyrus</taxon>
    </lineage>
</organism>
<dbReference type="GO" id="GO:0009678">
    <property type="term" value="F:diphosphate hydrolysis-driven proton transmembrane transporter activity"/>
    <property type="evidence" value="ECO:0007669"/>
    <property type="project" value="UniProtKB-EC"/>
</dbReference>
<evidence type="ECO:0000256" key="7">
    <source>
        <dbReference type="ARBA" id="ARBA00022842"/>
    </source>
</evidence>
<feature type="transmembrane region" description="Helical" evidence="13">
    <location>
        <begin position="30"/>
        <end position="50"/>
    </location>
</feature>
<feature type="domain" description="Anaphase-promoting complex subunit 1 middle" evidence="14">
    <location>
        <begin position="593"/>
        <end position="656"/>
    </location>
</feature>